<dbReference type="HOGENOM" id="CLU_1365635_0_0_3"/>
<dbReference type="AlphaFoldDB" id="E0UDB1"/>
<organism evidence="2 3">
    <name type="scientific">Gloeothece verrucosa (strain PCC 7822)</name>
    <name type="common">Cyanothece sp. (strain PCC 7822)</name>
    <dbReference type="NCBI Taxonomy" id="497965"/>
    <lineage>
        <taxon>Bacteria</taxon>
        <taxon>Bacillati</taxon>
        <taxon>Cyanobacteriota</taxon>
        <taxon>Cyanophyceae</taxon>
        <taxon>Oscillatoriophycideae</taxon>
        <taxon>Chroococcales</taxon>
        <taxon>Aphanothecaceae</taxon>
        <taxon>Gloeothece</taxon>
        <taxon>Gloeothece verrucosa</taxon>
    </lineage>
</organism>
<dbReference type="eggNOG" id="ENOG502ZBNS">
    <property type="taxonomic scope" value="Bacteria"/>
</dbReference>
<name>E0UDB1_GLOV7</name>
<keyword evidence="1" id="KW-0472">Membrane</keyword>
<dbReference type="RefSeq" id="WP_013322208.1">
    <property type="nucleotide sequence ID" value="NC_014501.1"/>
</dbReference>
<protein>
    <submittedName>
        <fullName evidence="2">Uncharacterized protein</fullName>
    </submittedName>
</protein>
<dbReference type="OrthoDB" id="510916at2"/>
<gene>
    <name evidence="2" type="ordered locus">Cyan7822_2122</name>
</gene>
<dbReference type="EMBL" id="CP002198">
    <property type="protein sequence ID" value="ADN14102.1"/>
    <property type="molecule type" value="Genomic_DNA"/>
</dbReference>
<keyword evidence="1" id="KW-1133">Transmembrane helix</keyword>
<accession>E0UDB1</accession>
<dbReference type="KEGG" id="cyj:Cyan7822_2122"/>
<evidence type="ECO:0000256" key="1">
    <source>
        <dbReference type="SAM" id="Phobius"/>
    </source>
</evidence>
<keyword evidence="1" id="KW-0812">Transmembrane</keyword>
<evidence type="ECO:0000313" key="3">
    <source>
        <dbReference type="Proteomes" id="UP000008206"/>
    </source>
</evidence>
<feature type="transmembrane region" description="Helical" evidence="1">
    <location>
        <begin position="20"/>
        <end position="42"/>
    </location>
</feature>
<evidence type="ECO:0000313" key="2">
    <source>
        <dbReference type="EMBL" id="ADN14102.1"/>
    </source>
</evidence>
<sequence length="233" mass="26747">MRRRQHRTLSLPTQNLDSFLDILTNTVGVLMFISLFITLVSVQGGKIIHTPLVAKTNKKPHFFEVNKNRVIFIDDEEVQHQLGLLTKSLPSCPHPKLPDTSDASAYQTYTERLQDYEQCKLKSVEKIKNFQVTTNSYNVRLYDLNALLYEPLNEKVGETVEQFTEPNSEFESVLQKLNPKQDYLAFIVRQDSFSAFRLAREKAIKKGFDVGWEPHNSDNPIVFGSKGREIGVQ</sequence>
<dbReference type="Proteomes" id="UP000008206">
    <property type="component" value="Chromosome"/>
</dbReference>
<reference evidence="3" key="1">
    <citation type="journal article" date="2011" name="MBio">
        <title>Novel metabolic attributes of the genus Cyanothece, comprising a group of unicellular nitrogen-fixing Cyanobacteria.</title>
        <authorList>
            <person name="Bandyopadhyay A."/>
            <person name="Elvitigala T."/>
            <person name="Welsh E."/>
            <person name="Stockel J."/>
            <person name="Liberton M."/>
            <person name="Min H."/>
            <person name="Sherman L.A."/>
            <person name="Pakrasi H.B."/>
        </authorList>
    </citation>
    <scope>NUCLEOTIDE SEQUENCE [LARGE SCALE GENOMIC DNA]</scope>
    <source>
        <strain evidence="3">PCC 7822</strain>
    </source>
</reference>
<dbReference type="STRING" id="497965.Cyan7822_2122"/>
<keyword evidence="3" id="KW-1185">Reference proteome</keyword>
<proteinExistence type="predicted"/>